<evidence type="ECO:0000256" key="3">
    <source>
        <dbReference type="ARBA" id="ARBA00022475"/>
    </source>
</evidence>
<keyword evidence="10" id="KW-1185">Reference proteome</keyword>
<dbReference type="Proteomes" id="UP001169242">
    <property type="component" value="Unassembled WGS sequence"/>
</dbReference>
<name>A0AA42DMZ7_9FIRM</name>
<gene>
    <name evidence="9" type="ORF">PBV87_10340</name>
</gene>
<dbReference type="RefSeq" id="WP_053984601.1">
    <property type="nucleotide sequence ID" value="NZ_JAQIFT010000043.1"/>
</dbReference>
<evidence type="ECO:0000256" key="7">
    <source>
        <dbReference type="ARBA" id="ARBA00023136"/>
    </source>
</evidence>
<dbReference type="InterPro" id="IPR003689">
    <property type="entry name" value="ZIP"/>
</dbReference>
<evidence type="ECO:0000313" key="9">
    <source>
        <dbReference type="EMBL" id="MDA3731877.1"/>
    </source>
</evidence>
<sequence length="260" mass="26798">MLKTLLVASAAGIIGTGLGGIIGMFFGNSSKKALSSLLSFAGGVMLSIVCFDLIPEALSLSSVLITAVSIFLGILVVQALNTVIDHITHTEETHVELEDLRHQQGLISTSQEKSMLRSGFIMFAAIALHNLPEGMAIGSATSHDATMGLTLAFLIALHNIPEGMSIGVPLIEGGMNKWKAIGLTSLSGAPTLIGGLIGALLGGVGDLPIAVSLALAAGAMLYVTFCEVLPQAILLHHGRRPALFAIIGIVLGFISVNGII</sequence>
<protein>
    <submittedName>
        <fullName evidence="9">ZIP family metal transporter</fullName>
    </submittedName>
</protein>
<feature type="transmembrane region" description="Helical" evidence="8">
    <location>
        <begin position="6"/>
        <end position="26"/>
    </location>
</feature>
<keyword evidence="3" id="KW-1003">Cell membrane</keyword>
<dbReference type="AlphaFoldDB" id="A0AA42DMZ7"/>
<evidence type="ECO:0000256" key="8">
    <source>
        <dbReference type="SAM" id="Phobius"/>
    </source>
</evidence>
<evidence type="ECO:0000256" key="1">
    <source>
        <dbReference type="ARBA" id="ARBA00004651"/>
    </source>
</evidence>
<dbReference type="PANTHER" id="PTHR11040">
    <property type="entry name" value="ZINC/IRON TRANSPORTER"/>
    <property type="match status" value="1"/>
</dbReference>
<keyword evidence="6 8" id="KW-1133">Transmembrane helix</keyword>
<evidence type="ECO:0000256" key="5">
    <source>
        <dbReference type="ARBA" id="ARBA00022833"/>
    </source>
</evidence>
<feature type="transmembrane region" description="Helical" evidence="8">
    <location>
        <begin position="33"/>
        <end position="54"/>
    </location>
</feature>
<proteinExistence type="inferred from homology"/>
<dbReference type="GO" id="GO:0005886">
    <property type="term" value="C:plasma membrane"/>
    <property type="evidence" value="ECO:0007669"/>
    <property type="project" value="UniProtKB-SubCell"/>
</dbReference>
<dbReference type="Pfam" id="PF02535">
    <property type="entry name" value="Zip"/>
    <property type="match status" value="1"/>
</dbReference>
<feature type="transmembrane region" description="Helical" evidence="8">
    <location>
        <begin position="209"/>
        <end position="229"/>
    </location>
</feature>
<comment type="similarity">
    <text evidence="2">Belongs to the ZIP transporter (TC 2.A.5) family.</text>
</comment>
<feature type="transmembrane region" description="Helical" evidence="8">
    <location>
        <begin position="60"/>
        <end position="80"/>
    </location>
</feature>
<dbReference type="GO" id="GO:0005385">
    <property type="term" value="F:zinc ion transmembrane transporter activity"/>
    <property type="evidence" value="ECO:0007669"/>
    <property type="project" value="TreeGrafter"/>
</dbReference>
<reference evidence="9" key="1">
    <citation type="journal article" date="2023" name="Int. J. Syst. Evol. Microbiol.">
        <title>&lt;i&gt;Holtiella tumoricola&lt;/i&gt; gen. nov. sp. nov., isolated from a human clinical sample.</title>
        <authorList>
            <person name="Allen-Vercoe E."/>
            <person name="Daigneault M.C."/>
            <person name="Vancuren S.J."/>
            <person name="Cochrane K."/>
            <person name="O'Neal L.L."/>
            <person name="Sankaranarayanan K."/>
            <person name="Lawson P.A."/>
        </authorList>
    </citation>
    <scope>NUCLEOTIDE SEQUENCE</scope>
    <source>
        <strain evidence="9">CC70A</strain>
    </source>
</reference>
<keyword evidence="5" id="KW-0862">Zinc</keyword>
<keyword evidence="4 8" id="KW-0812">Transmembrane</keyword>
<evidence type="ECO:0000256" key="4">
    <source>
        <dbReference type="ARBA" id="ARBA00022692"/>
    </source>
</evidence>
<evidence type="ECO:0000256" key="2">
    <source>
        <dbReference type="ARBA" id="ARBA00006939"/>
    </source>
</evidence>
<dbReference type="EMBL" id="JAQIFT010000043">
    <property type="protein sequence ID" value="MDA3731877.1"/>
    <property type="molecule type" value="Genomic_DNA"/>
</dbReference>
<keyword evidence="7 8" id="KW-0472">Membrane</keyword>
<comment type="caution">
    <text evidence="9">The sequence shown here is derived from an EMBL/GenBank/DDBJ whole genome shotgun (WGS) entry which is preliminary data.</text>
</comment>
<evidence type="ECO:0000313" key="10">
    <source>
        <dbReference type="Proteomes" id="UP001169242"/>
    </source>
</evidence>
<comment type="subcellular location">
    <subcellularLocation>
        <location evidence="1">Cell membrane</location>
        <topology evidence="1">Multi-pass membrane protein</topology>
    </subcellularLocation>
</comment>
<organism evidence="9 10">
    <name type="scientific">Holtiella tumoricola</name>
    <dbReference type="NCBI Taxonomy" id="3018743"/>
    <lineage>
        <taxon>Bacteria</taxon>
        <taxon>Bacillati</taxon>
        <taxon>Bacillota</taxon>
        <taxon>Clostridia</taxon>
        <taxon>Lachnospirales</taxon>
        <taxon>Cellulosilyticaceae</taxon>
        <taxon>Holtiella</taxon>
    </lineage>
</organism>
<feature type="transmembrane region" description="Helical" evidence="8">
    <location>
        <begin position="241"/>
        <end position="259"/>
    </location>
</feature>
<dbReference type="PANTHER" id="PTHR11040:SF211">
    <property type="entry name" value="ZINC TRANSPORTER ZIP11"/>
    <property type="match status" value="1"/>
</dbReference>
<feature type="transmembrane region" description="Helical" evidence="8">
    <location>
        <begin position="183"/>
        <end position="203"/>
    </location>
</feature>
<evidence type="ECO:0000256" key="6">
    <source>
        <dbReference type="ARBA" id="ARBA00022989"/>
    </source>
</evidence>
<accession>A0AA42DMZ7</accession>